<accession>A2GFF9</accession>
<dbReference type="VEuPathDB" id="TrichDB:TVAGG3_0198410"/>
<dbReference type="PANTHER" id="PTHR24164">
    <property type="entry name" value="RELA-ASSOCIATED INHIBITOR"/>
    <property type="match status" value="1"/>
</dbReference>
<dbReference type="VEuPathDB" id="TrichDB:TVAG_514580"/>
<protein>
    <submittedName>
        <fullName evidence="3">Uncharacterized protein</fullName>
    </submittedName>
</protein>
<dbReference type="Pfam" id="PF12796">
    <property type="entry name" value="Ank_2"/>
    <property type="match status" value="1"/>
</dbReference>
<dbReference type="VEuPathDB" id="TrichDB:TVAGG3_0198190"/>
<dbReference type="OrthoDB" id="60433at2759"/>
<dbReference type="InParanoid" id="A2GFF9"/>
<dbReference type="STRING" id="5722.A2GFF9"/>
<dbReference type="KEGG" id="tva:4741742"/>
<dbReference type="GO" id="GO:0006357">
    <property type="term" value="P:regulation of transcription by RNA polymerase II"/>
    <property type="evidence" value="ECO:0000318"/>
    <property type="project" value="GO_Central"/>
</dbReference>
<organism evidence="3 4">
    <name type="scientific">Trichomonas vaginalis (strain ATCC PRA-98 / G3)</name>
    <dbReference type="NCBI Taxonomy" id="412133"/>
    <lineage>
        <taxon>Eukaryota</taxon>
        <taxon>Metamonada</taxon>
        <taxon>Parabasalia</taxon>
        <taxon>Trichomonadida</taxon>
        <taxon>Trichomonadidae</taxon>
        <taxon>Trichomonas</taxon>
    </lineage>
</organism>
<evidence type="ECO:0000313" key="4">
    <source>
        <dbReference type="Proteomes" id="UP000001542"/>
    </source>
</evidence>
<feature type="coiled-coil region" evidence="1">
    <location>
        <begin position="98"/>
        <end position="226"/>
    </location>
</feature>
<dbReference type="InterPro" id="IPR028320">
    <property type="entry name" value="iASPP"/>
</dbReference>
<dbReference type="VEuPathDB" id="TrichDB:TVAGG3_0198470"/>
<dbReference type="InterPro" id="IPR002110">
    <property type="entry name" value="Ankyrin_rpt"/>
</dbReference>
<dbReference type="EMBL" id="DS115541">
    <property type="protein sequence ID" value="EAX84109.1"/>
    <property type="molecule type" value="Genomic_DNA"/>
</dbReference>
<evidence type="ECO:0000313" key="3">
    <source>
        <dbReference type="EMBL" id="EAX84109.1"/>
    </source>
</evidence>
<dbReference type="SMR" id="A2GFF9"/>
<dbReference type="InterPro" id="IPR036770">
    <property type="entry name" value="Ankyrin_rpt-contain_sf"/>
</dbReference>
<keyword evidence="4" id="KW-1185">Reference proteome</keyword>
<dbReference type="SUPFAM" id="SSF58100">
    <property type="entry name" value="Bacterial hemolysins"/>
    <property type="match status" value="1"/>
</dbReference>
<evidence type="ECO:0000256" key="1">
    <source>
        <dbReference type="SAM" id="Coils"/>
    </source>
</evidence>
<feature type="region of interest" description="Disordered" evidence="2">
    <location>
        <begin position="421"/>
        <end position="444"/>
    </location>
</feature>
<dbReference type="SMART" id="SM00248">
    <property type="entry name" value="ANK"/>
    <property type="match status" value="5"/>
</dbReference>
<dbReference type="VEuPathDB" id="TrichDB:TVAGG3_0198530"/>
<dbReference type="VEuPathDB" id="TrichDB:TVAGG3_0198250"/>
<gene>
    <name evidence="3" type="ORF">TVAG_514580</name>
</gene>
<dbReference type="VEuPathDB" id="TrichDB:TVAGG3_0198710"/>
<reference evidence="3" key="2">
    <citation type="journal article" date="2007" name="Science">
        <title>Draft genome sequence of the sexually transmitted pathogen Trichomonas vaginalis.</title>
        <authorList>
            <person name="Carlton J.M."/>
            <person name="Hirt R.P."/>
            <person name="Silva J.C."/>
            <person name="Delcher A.L."/>
            <person name="Schatz M."/>
            <person name="Zhao Q."/>
            <person name="Wortman J.R."/>
            <person name="Bidwell S.L."/>
            <person name="Alsmark U.C.M."/>
            <person name="Besteiro S."/>
            <person name="Sicheritz-Ponten T."/>
            <person name="Noel C.J."/>
            <person name="Dacks J.B."/>
            <person name="Foster P.G."/>
            <person name="Simillion C."/>
            <person name="Van de Peer Y."/>
            <person name="Miranda-Saavedra D."/>
            <person name="Barton G.J."/>
            <person name="Westrop G.D."/>
            <person name="Mueller S."/>
            <person name="Dessi D."/>
            <person name="Fiori P.L."/>
            <person name="Ren Q."/>
            <person name="Paulsen I."/>
            <person name="Zhang H."/>
            <person name="Bastida-Corcuera F.D."/>
            <person name="Simoes-Barbosa A."/>
            <person name="Brown M.T."/>
            <person name="Hayes R.D."/>
            <person name="Mukherjee M."/>
            <person name="Okumura C.Y."/>
            <person name="Schneider R."/>
            <person name="Smith A.J."/>
            <person name="Vanacova S."/>
            <person name="Villalvazo M."/>
            <person name="Haas B.J."/>
            <person name="Pertea M."/>
            <person name="Feldblyum T.V."/>
            <person name="Utterback T.R."/>
            <person name="Shu C.L."/>
            <person name="Osoegawa K."/>
            <person name="de Jong P.J."/>
            <person name="Hrdy I."/>
            <person name="Horvathova L."/>
            <person name="Zubacova Z."/>
            <person name="Dolezal P."/>
            <person name="Malik S.B."/>
            <person name="Logsdon J.M. Jr."/>
            <person name="Henze K."/>
            <person name="Gupta A."/>
            <person name="Wang C.C."/>
            <person name="Dunne R.L."/>
            <person name="Upcroft J.A."/>
            <person name="Upcroft P."/>
            <person name="White O."/>
            <person name="Salzberg S.L."/>
            <person name="Tang P."/>
            <person name="Chiu C.-H."/>
            <person name="Lee Y.-S."/>
            <person name="Embley T.M."/>
            <person name="Coombs G.H."/>
            <person name="Mottram J.C."/>
            <person name="Tachezy J."/>
            <person name="Fraser-Liggett C.M."/>
            <person name="Johnson P.J."/>
        </authorList>
    </citation>
    <scope>NUCLEOTIDE SEQUENCE [LARGE SCALE GENOMIC DNA]</scope>
    <source>
        <strain evidence="3">G3</strain>
    </source>
</reference>
<dbReference type="AlphaFoldDB" id="A2GFF9"/>
<dbReference type="Gene3D" id="1.25.40.20">
    <property type="entry name" value="Ankyrin repeat-containing domain"/>
    <property type="match status" value="1"/>
</dbReference>
<proteinExistence type="predicted"/>
<dbReference type="SUPFAM" id="SSF48403">
    <property type="entry name" value="Ankyrin repeat"/>
    <property type="match status" value="1"/>
</dbReference>
<evidence type="ECO:0000256" key="2">
    <source>
        <dbReference type="SAM" id="MobiDB-lite"/>
    </source>
</evidence>
<dbReference type="VEuPathDB" id="TrichDB:TVAGG3_0198340"/>
<name>A2GFF9_TRIV3</name>
<reference evidence="3" key="1">
    <citation type="submission" date="2006-10" db="EMBL/GenBank/DDBJ databases">
        <authorList>
            <person name="Amadeo P."/>
            <person name="Zhao Q."/>
            <person name="Wortman J."/>
            <person name="Fraser-Liggett C."/>
            <person name="Carlton J."/>
        </authorList>
    </citation>
    <scope>NUCLEOTIDE SEQUENCE</scope>
    <source>
        <strain evidence="3">G3</strain>
    </source>
</reference>
<sequence length="462" mass="53024">MLSNYEIDSKESAKHIASYIEDGTFFQIFDSIKITADILKYSKLGLREVDLLFKSGREQYNSNDLFRCFHKARVHVNNYEELKYIFTLFEEKLDFRSMREISHQFDKIMQENQKLTEQYNDLYNKAREYSKKCDELQQKLSQQQEYSKIISELKSQISSKESEIQKLQKQLKSKDNDIFTLKEQLSSKDSDFQSLKSQLSSSEKTVKSLKQQISANESTISQLREKDEESESLNSLQKCSKADGVENVHRIYTILSFAAQEGYMETIKHAVRYGYINVKCDIEQNNYRLLGMNGLIYAAYKGDLPLVKAFNKCDVDMKFRTKEGESIIHAFSISGNLEGLKYAENFLSINDVNEADETALHCGVFFLRLAVIQYLANNSNVEKNIVSDSGTPIKCAINRSRIYLNLASYLDDHGCELTDKEKDELRSNNKSSSSSSDSDSEDSTDRAIDVLGKLLILNALLN</sequence>
<keyword evidence="1" id="KW-0175">Coiled coil</keyword>
<dbReference type="Gene3D" id="1.20.5.340">
    <property type="match status" value="1"/>
</dbReference>
<dbReference type="Proteomes" id="UP000001542">
    <property type="component" value="Unassembled WGS sequence"/>
</dbReference>
<dbReference type="PANTHER" id="PTHR24164:SF4">
    <property type="entry name" value="RELA-ASSOCIATED INHIBITOR"/>
    <property type="match status" value="1"/>
</dbReference>
<dbReference type="VEuPathDB" id="TrichDB:TVAGG3_0198590"/>